<dbReference type="InterPro" id="IPR029787">
    <property type="entry name" value="Nucleotide_cyclase"/>
</dbReference>
<dbReference type="CDD" id="cd00130">
    <property type="entry name" value="PAS"/>
    <property type="match status" value="3"/>
</dbReference>
<evidence type="ECO:0000313" key="3">
    <source>
        <dbReference type="EMBL" id="BBZ43755.1"/>
    </source>
</evidence>
<dbReference type="InterPro" id="IPR035965">
    <property type="entry name" value="PAS-like_dom_sf"/>
</dbReference>
<dbReference type="RefSeq" id="WP_085268788.1">
    <property type="nucleotide sequence ID" value="NZ_AP022614.1"/>
</dbReference>
<dbReference type="GO" id="GO:0006355">
    <property type="term" value="P:regulation of DNA-templated transcription"/>
    <property type="evidence" value="ECO:0007669"/>
    <property type="project" value="InterPro"/>
</dbReference>
<dbReference type="Gene3D" id="3.30.450.20">
    <property type="entry name" value="PAS domain"/>
    <property type="match status" value="3"/>
</dbReference>
<dbReference type="PANTHER" id="PTHR44757:SF2">
    <property type="entry name" value="BIOFILM ARCHITECTURE MAINTENANCE PROTEIN MBAA"/>
    <property type="match status" value="1"/>
</dbReference>
<dbReference type="InterPro" id="IPR013767">
    <property type="entry name" value="PAS_fold"/>
</dbReference>
<dbReference type="InterPro" id="IPR043128">
    <property type="entry name" value="Rev_trsase/Diguanyl_cyclase"/>
</dbReference>
<gene>
    <name evidence="3" type="ORF">MPRM_10360</name>
</gene>
<dbReference type="PROSITE" id="PS50887">
    <property type="entry name" value="GGDEF"/>
    <property type="match status" value="1"/>
</dbReference>
<evidence type="ECO:0000313" key="4">
    <source>
        <dbReference type="Proteomes" id="UP000467105"/>
    </source>
</evidence>
<dbReference type="AlphaFoldDB" id="A0A7I7YPE7"/>
<dbReference type="InterPro" id="IPR052155">
    <property type="entry name" value="Biofilm_reg_signaling"/>
</dbReference>
<dbReference type="NCBIfam" id="TIGR00229">
    <property type="entry name" value="sensory_box"/>
    <property type="match status" value="1"/>
</dbReference>
<dbReference type="EMBL" id="AP022614">
    <property type="protein sequence ID" value="BBZ43755.1"/>
    <property type="molecule type" value="Genomic_DNA"/>
</dbReference>
<keyword evidence="4" id="KW-1185">Reference proteome</keyword>
<dbReference type="SUPFAM" id="SSF55785">
    <property type="entry name" value="PYP-like sensor domain (PAS domain)"/>
    <property type="match status" value="3"/>
</dbReference>
<dbReference type="PANTHER" id="PTHR44757">
    <property type="entry name" value="DIGUANYLATE CYCLASE DGCP"/>
    <property type="match status" value="1"/>
</dbReference>
<dbReference type="InterPro" id="IPR000160">
    <property type="entry name" value="GGDEF_dom"/>
</dbReference>
<dbReference type="SMART" id="SM00267">
    <property type="entry name" value="GGDEF"/>
    <property type="match status" value="1"/>
</dbReference>
<name>A0A7I7YPE7_9MYCO</name>
<organism evidence="3 4">
    <name type="scientific">Mycobacterium parmense</name>
    <dbReference type="NCBI Taxonomy" id="185642"/>
    <lineage>
        <taxon>Bacteria</taxon>
        <taxon>Bacillati</taxon>
        <taxon>Actinomycetota</taxon>
        <taxon>Actinomycetes</taxon>
        <taxon>Mycobacteriales</taxon>
        <taxon>Mycobacteriaceae</taxon>
        <taxon>Mycobacterium</taxon>
        <taxon>Mycobacterium simiae complex</taxon>
    </lineage>
</organism>
<dbReference type="Pfam" id="PF08448">
    <property type="entry name" value="PAS_4"/>
    <property type="match status" value="1"/>
</dbReference>
<dbReference type="NCBIfam" id="TIGR00254">
    <property type="entry name" value="GGDEF"/>
    <property type="match status" value="1"/>
</dbReference>
<protein>
    <recommendedName>
        <fullName evidence="2">GGDEF domain-containing protein</fullName>
    </recommendedName>
</protein>
<dbReference type="SUPFAM" id="SSF55073">
    <property type="entry name" value="Nucleotide cyclase"/>
    <property type="match status" value="1"/>
</dbReference>
<evidence type="ECO:0000256" key="1">
    <source>
        <dbReference type="SAM" id="MobiDB-lite"/>
    </source>
</evidence>
<proteinExistence type="predicted"/>
<dbReference type="Proteomes" id="UP000467105">
    <property type="component" value="Chromosome"/>
</dbReference>
<dbReference type="InterPro" id="IPR000014">
    <property type="entry name" value="PAS"/>
</dbReference>
<dbReference type="CDD" id="cd01949">
    <property type="entry name" value="GGDEF"/>
    <property type="match status" value="1"/>
</dbReference>
<feature type="domain" description="GGDEF" evidence="2">
    <location>
        <begin position="418"/>
        <end position="558"/>
    </location>
</feature>
<feature type="region of interest" description="Disordered" evidence="1">
    <location>
        <begin position="1"/>
        <end position="26"/>
    </location>
</feature>
<accession>A0A7I7YPE7</accession>
<evidence type="ECO:0000259" key="2">
    <source>
        <dbReference type="PROSITE" id="PS50887"/>
    </source>
</evidence>
<dbReference type="Pfam" id="PF00989">
    <property type="entry name" value="PAS"/>
    <property type="match status" value="1"/>
</dbReference>
<sequence length="571" mass="61782">MEEQFGEEPVADRQAGPAAAGEEPRVDEVEQRYRWLVDHSPVAICVHADGRHVYVNDTLVRKVGAQSADQLLGRPIIDFVHPDFVDAVQAGIDARHHEGDTTPPAELVIVRLDGTTQAVEAVAARICWQGKPAHQVIFRDLSAQKAVEADLRFEAALVAHVSDAIIATTPDGKVTSWNPAAEGIYRRSAAQALGLPVNEAVGAEVDLAQIVVGGGVVHTTHQAADGSALAVRVSVSRMDDGYVVLCADQTALRRAEQHFQTVVTCLEEGVVVIAADGAVEFVNPAALRILNVPTTGVDVVEFAKVASMPVYDSDGELLSPDQRPVLQTLTSSPRRGCIYGVDRLGDGLRIWLSVNWAPLDPGDRANSPVLVSFTDITEHHNARQRFAHQANHDLVTGLPNRGHILTLVTEAIEADDHRLGAVLFIDLDKFKSINDALGHHAGDTVLQVAAQRLRKALRPNDFVGRVGGDEFVALLAAPIERAEVDHIARRLHASLREPIVIASESDSITHHARIGASIGVVAVGPDEQRDATDILHDADFAMYQAKTTGQATRHFTMRTERRHEAPYDFLG</sequence>
<dbReference type="Gene3D" id="3.30.70.270">
    <property type="match status" value="1"/>
</dbReference>
<reference evidence="3 4" key="1">
    <citation type="journal article" date="2019" name="Emerg. Microbes Infect.">
        <title>Comprehensive subspecies identification of 175 nontuberculous mycobacteria species based on 7547 genomic profiles.</title>
        <authorList>
            <person name="Matsumoto Y."/>
            <person name="Kinjo T."/>
            <person name="Motooka D."/>
            <person name="Nabeya D."/>
            <person name="Jung N."/>
            <person name="Uechi K."/>
            <person name="Horii T."/>
            <person name="Iida T."/>
            <person name="Fujita J."/>
            <person name="Nakamura S."/>
        </authorList>
    </citation>
    <scope>NUCLEOTIDE SEQUENCE [LARGE SCALE GENOMIC DNA]</scope>
    <source>
        <strain evidence="3 4">JCM 14742</strain>
    </source>
</reference>
<dbReference type="Pfam" id="PF13188">
    <property type="entry name" value="PAS_8"/>
    <property type="match status" value="1"/>
</dbReference>
<dbReference type="SMART" id="SM00091">
    <property type="entry name" value="PAS"/>
    <property type="match status" value="3"/>
</dbReference>
<dbReference type="InterPro" id="IPR013656">
    <property type="entry name" value="PAS_4"/>
</dbReference>
<dbReference type="Pfam" id="PF00990">
    <property type="entry name" value="GGDEF"/>
    <property type="match status" value="1"/>
</dbReference>